<dbReference type="Proteomes" id="UP000095214">
    <property type="component" value="Chromosome"/>
</dbReference>
<keyword evidence="2" id="KW-0732">Signal</keyword>
<dbReference type="EMBL" id="CP017298">
    <property type="protein sequence ID" value="AOS47661.1"/>
    <property type="molecule type" value="Genomic_DNA"/>
</dbReference>
<dbReference type="KEGG" id="phon:BH719_07235"/>
<feature type="chain" id="PRO_5039520307" description="Proteinase inhibitor I42 chagasin domain-containing protein" evidence="2">
    <location>
        <begin position="31"/>
        <end position="209"/>
    </location>
</feature>
<evidence type="ECO:0000256" key="1">
    <source>
        <dbReference type="SAM" id="MobiDB-lite"/>
    </source>
</evidence>
<evidence type="ECO:0000313" key="3">
    <source>
        <dbReference type="EMBL" id="AOS47661.1"/>
    </source>
</evidence>
<organism evidence="3 4">
    <name type="scientific">Pauljensenia hongkongensis</name>
    <dbReference type="NCBI Taxonomy" id="178339"/>
    <lineage>
        <taxon>Bacteria</taxon>
        <taxon>Bacillati</taxon>
        <taxon>Actinomycetota</taxon>
        <taxon>Actinomycetes</taxon>
        <taxon>Actinomycetales</taxon>
        <taxon>Actinomycetaceae</taxon>
        <taxon>Pauljensenia</taxon>
    </lineage>
</organism>
<feature type="compositionally biased region" description="Polar residues" evidence="1">
    <location>
        <begin position="65"/>
        <end position="81"/>
    </location>
</feature>
<feature type="region of interest" description="Disordered" evidence="1">
    <location>
        <begin position="39"/>
        <end position="83"/>
    </location>
</feature>
<evidence type="ECO:0000256" key="2">
    <source>
        <dbReference type="SAM" id="SignalP"/>
    </source>
</evidence>
<proteinExistence type="predicted"/>
<gene>
    <name evidence="3" type="ORF">BH719_07235</name>
</gene>
<dbReference type="PROSITE" id="PS51257">
    <property type="entry name" value="PROKAR_LIPOPROTEIN"/>
    <property type="match status" value="1"/>
</dbReference>
<name>A0A1D8B3D5_9ACTO</name>
<evidence type="ECO:0008006" key="5">
    <source>
        <dbReference type="Google" id="ProtNLM"/>
    </source>
</evidence>
<dbReference type="OrthoDB" id="3268654at2"/>
<dbReference type="AlphaFoldDB" id="A0A1D8B3D5"/>
<protein>
    <recommendedName>
        <fullName evidence="5">Proteinase inhibitor I42 chagasin domain-containing protein</fullName>
    </recommendedName>
</protein>
<feature type="signal peptide" evidence="2">
    <location>
        <begin position="1"/>
        <end position="30"/>
    </location>
</feature>
<accession>A0A1D8B3D5</accession>
<feature type="compositionally biased region" description="Low complexity" evidence="1">
    <location>
        <begin position="44"/>
        <end position="64"/>
    </location>
</feature>
<sequence length="209" mass="21198">MIDMKAQRSGMARRALAALTALPLAFAMSACRIGLGAEGDNGRSASGPAPASSASNGAASPQSGLSSQATGASKSRPSQVLGTWEGSIDGDSYRVDVNSVVVKDGVTTLTVTFANTGATTIYGWYLAFGGPDMLADKVKLTDVQNNLVYSPGKGADGSCMCSEVDSAAMASGESRTVFTTFKGLPDGVNAVTVSVSNVAPFEGVPVTRE</sequence>
<reference evidence="3 4" key="1">
    <citation type="submission" date="2016-09" db="EMBL/GenBank/DDBJ databases">
        <title>Complete genome sequence of Actinomyces hongkongensis HKU8.</title>
        <authorList>
            <person name="Gao Y.-X."/>
            <person name="Zhou Y.-Y."/>
            <person name="Xie Y."/>
            <person name="Wang M."/>
            <person name="Wang S.-J."/>
            <person name="Shen S.-G."/>
        </authorList>
    </citation>
    <scope>NUCLEOTIDE SEQUENCE [LARGE SCALE GENOMIC DNA]</scope>
    <source>
        <strain evidence="3 4">HKU8</strain>
    </source>
</reference>
<dbReference type="STRING" id="178339.BH719_07235"/>
<evidence type="ECO:0000313" key="4">
    <source>
        <dbReference type="Proteomes" id="UP000095214"/>
    </source>
</evidence>
<keyword evidence="4" id="KW-1185">Reference proteome</keyword>